<evidence type="ECO:0000313" key="3">
    <source>
        <dbReference type="Proteomes" id="UP001139344"/>
    </source>
</evidence>
<accession>A0A9X1V069</accession>
<sequence length="63" mass="7625">MKLSDKEKERLKKDIQHPDPDRQKREFMDSEQKHKNDPEALKKEKPIKGLEPREETGKKKKDR</sequence>
<feature type="region of interest" description="Disordered" evidence="1">
    <location>
        <begin position="1"/>
        <end position="63"/>
    </location>
</feature>
<feature type="compositionally biased region" description="Basic and acidic residues" evidence="1">
    <location>
        <begin position="1"/>
        <end position="57"/>
    </location>
</feature>
<comment type="caution">
    <text evidence="2">The sequence shown here is derived from an EMBL/GenBank/DDBJ whole genome shotgun (WGS) entry which is preliminary data.</text>
</comment>
<proteinExistence type="predicted"/>
<reference evidence="2" key="1">
    <citation type="submission" date="2021-12" db="EMBL/GenBank/DDBJ databases">
        <title>Description of Gramella crocea sp. nov., a new bacterium isolated from activated sludge.</title>
        <authorList>
            <person name="Zhang X."/>
        </authorList>
    </citation>
    <scope>NUCLEOTIDE SEQUENCE</scope>
    <source>
        <strain evidence="2">YB25</strain>
    </source>
</reference>
<name>A0A9X1V069_9FLAO</name>
<organism evidence="2 3">
    <name type="scientific">Christiangramia crocea</name>
    <dbReference type="NCBI Taxonomy" id="2904124"/>
    <lineage>
        <taxon>Bacteria</taxon>
        <taxon>Pseudomonadati</taxon>
        <taxon>Bacteroidota</taxon>
        <taxon>Flavobacteriia</taxon>
        <taxon>Flavobacteriales</taxon>
        <taxon>Flavobacteriaceae</taxon>
        <taxon>Christiangramia</taxon>
    </lineage>
</organism>
<gene>
    <name evidence="2" type="ORF">LU635_16580</name>
</gene>
<keyword evidence="3" id="KW-1185">Reference proteome</keyword>
<evidence type="ECO:0000313" key="2">
    <source>
        <dbReference type="EMBL" id="MCG9973270.1"/>
    </source>
</evidence>
<dbReference type="Proteomes" id="UP001139344">
    <property type="component" value="Unassembled WGS sequence"/>
</dbReference>
<dbReference type="AlphaFoldDB" id="A0A9X1V069"/>
<protein>
    <submittedName>
        <fullName evidence="2">Uncharacterized protein</fullName>
    </submittedName>
</protein>
<dbReference type="EMBL" id="JAJSON010000030">
    <property type="protein sequence ID" value="MCG9973270.1"/>
    <property type="molecule type" value="Genomic_DNA"/>
</dbReference>
<evidence type="ECO:0000256" key="1">
    <source>
        <dbReference type="SAM" id="MobiDB-lite"/>
    </source>
</evidence>
<dbReference type="RefSeq" id="WP_240100693.1">
    <property type="nucleotide sequence ID" value="NZ_JAJSON010000030.1"/>
</dbReference>